<keyword evidence="5" id="KW-0342">GTP-binding</keyword>
<feature type="compositionally biased region" description="Polar residues" evidence="6">
    <location>
        <begin position="655"/>
        <end position="665"/>
    </location>
</feature>
<dbReference type="InterPro" id="IPR037103">
    <property type="entry name" value="Tubulin/FtsZ-like_C"/>
</dbReference>
<dbReference type="SUPFAM" id="SSF55307">
    <property type="entry name" value="Tubulin C-terminal domain-like"/>
    <property type="match status" value="1"/>
</dbReference>
<keyword evidence="4" id="KW-0547">Nucleotide-binding</keyword>
<comment type="similarity">
    <text evidence="2">Belongs to the tubulin family.</text>
</comment>
<evidence type="ECO:0000313" key="9">
    <source>
        <dbReference type="WBParaSite" id="Gr19_v10_g9925.t1"/>
    </source>
</evidence>
<sequence length="750" mass="81758">MSIPFLRGLEAEGFLRGLEAEGFLRGLEAEGFLRGLEAEGFLRGLEAEGFLRGLEAEGFLRGLEAEGFLRGLEAEGFLRGLEAEGFLRGLEAEGFLRGLEAEGFLRGLEAEGFLRGLEAEGFLRGLEAEGFLRGLEAEGFLRGLEAEGFLRGLEAEGFLRGLEAEGFLRGLEAEGFLRGLEAEGFLRGLEAEGKASLLFLAVRGEGWADSAKKTQTPHFQAEWFSMKMPCRERSEGALSFILLEGGGMGVAQRHFLLGLAKGKEREEMTKEGTTNGLRVKDLLHAVGRKCGIDPSELDKIDLENIVERQIALNEGREPPPDTNEDLLPPKEPGPPTPEEQKPLLEQRLPPLPKKPPHPSPPPMARANQRFFGGPPVERAFPLEQSPDRSKQLNLELCKFIAIDMDELPSAVDVLPEEQALSWMEPPKLVVRPQQNLVEPDPDIASPAQLVAQTPPLVIVDDASYKMTDMEPKKFKEKKQKYGRNAKKLYETYQEEWERLEKLSDKKLGPRRKSVLALNTLGGAAGGSMVGRVRDSSLDGIVGAGFRHSSSRSPVSHRVSSVPRPSLAPSPSSHVASSDCSVADPSSPQGTSPPHAQCATSTSQSSGPPSTFPAGYYQKSALIVTAKIESDEVQEIRRHCHPSVVDEESIDEKSLTKSPLTKSPLTNVPPLGGGGGETGSGHTSADQASRGVSGQNMMAACDPRHGRYLTPAAIFRGRMRMKEVDEEMLAVQKRNQPFWKISVIAARTKIE</sequence>
<feature type="domain" description="Tubulin/FtsZ 2-layer sandwich" evidence="7">
    <location>
        <begin position="681"/>
        <end position="737"/>
    </location>
</feature>
<feature type="compositionally biased region" description="Polar residues" evidence="6">
    <location>
        <begin position="681"/>
        <end position="692"/>
    </location>
</feature>
<evidence type="ECO:0000256" key="2">
    <source>
        <dbReference type="ARBA" id="ARBA00009636"/>
    </source>
</evidence>
<feature type="region of interest" description="Disordered" evidence="6">
    <location>
        <begin position="311"/>
        <end position="387"/>
    </location>
</feature>
<evidence type="ECO:0000313" key="8">
    <source>
        <dbReference type="Proteomes" id="UP000887572"/>
    </source>
</evidence>
<feature type="region of interest" description="Disordered" evidence="6">
    <location>
        <begin position="544"/>
        <end position="612"/>
    </location>
</feature>
<dbReference type="GO" id="GO:0003924">
    <property type="term" value="F:GTPase activity"/>
    <property type="evidence" value="ECO:0007669"/>
    <property type="project" value="InterPro"/>
</dbReference>
<evidence type="ECO:0000256" key="6">
    <source>
        <dbReference type="SAM" id="MobiDB-lite"/>
    </source>
</evidence>
<evidence type="ECO:0000256" key="1">
    <source>
        <dbReference type="ARBA" id="ARBA00001946"/>
    </source>
</evidence>
<keyword evidence="8" id="KW-1185">Reference proteome</keyword>
<dbReference type="GO" id="GO:0005525">
    <property type="term" value="F:GTP binding"/>
    <property type="evidence" value="ECO:0007669"/>
    <property type="project" value="UniProtKB-KW"/>
</dbReference>
<organism evidence="8 9">
    <name type="scientific">Globodera rostochiensis</name>
    <name type="common">Golden nematode worm</name>
    <name type="synonym">Heterodera rostochiensis</name>
    <dbReference type="NCBI Taxonomy" id="31243"/>
    <lineage>
        <taxon>Eukaryota</taxon>
        <taxon>Metazoa</taxon>
        <taxon>Ecdysozoa</taxon>
        <taxon>Nematoda</taxon>
        <taxon>Chromadorea</taxon>
        <taxon>Rhabditida</taxon>
        <taxon>Tylenchina</taxon>
        <taxon>Tylenchomorpha</taxon>
        <taxon>Tylenchoidea</taxon>
        <taxon>Heteroderidae</taxon>
        <taxon>Heteroderinae</taxon>
        <taxon>Globodera</taxon>
    </lineage>
</organism>
<feature type="compositionally biased region" description="Polar residues" evidence="6">
    <location>
        <begin position="568"/>
        <end position="593"/>
    </location>
</feature>
<dbReference type="InterPro" id="IPR008280">
    <property type="entry name" value="Tub_FtsZ_C"/>
</dbReference>
<proteinExistence type="inferred from homology"/>
<dbReference type="Gene3D" id="3.30.1330.20">
    <property type="entry name" value="Tubulin/FtsZ, C-terminal domain"/>
    <property type="match status" value="1"/>
</dbReference>
<feature type="compositionally biased region" description="Low complexity" evidence="6">
    <location>
        <begin position="599"/>
        <end position="612"/>
    </location>
</feature>
<dbReference type="AlphaFoldDB" id="A0A914IHE6"/>
<feature type="region of interest" description="Disordered" evidence="6">
    <location>
        <begin position="633"/>
        <end position="692"/>
    </location>
</feature>
<dbReference type="Proteomes" id="UP000887572">
    <property type="component" value="Unplaced"/>
</dbReference>
<feature type="compositionally biased region" description="Low complexity" evidence="6">
    <location>
        <begin position="546"/>
        <end position="564"/>
    </location>
</feature>
<dbReference type="WBParaSite" id="Gr19_v10_g9925.t1">
    <property type="protein sequence ID" value="Gr19_v10_g9925.t1"/>
    <property type="gene ID" value="Gr19_v10_g9925"/>
</dbReference>
<evidence type="ECO:0000256" key="5">
    <source>
        <dbReference type="ARBA" id="ARBA00023134"/>
    </source>
</evidence>
<keyword evidence="3" id="KW-0493">Microtubule</keyword>
<dbReference type="GO" id="GO:0005200">
    <property type="term" value="F:structural constituent of cytoskeleton"/>
    <property type="evidence" value="ECO:0007669"/>
    <property type="project" value="InterPro"/>
</dbReference>
<dbReference type="GO" id="GO:0005874">
    <property type="term" value="C:microtubule"/>
    <property type="evidence" value="ECO:0007669"/>
    <property type="project" value="UniProtKB-KW"/>
</dbReference>
<comment type="cofactor">
    <cofactor evidence="1">
        <name>Mg(2+)</name>
        <dbReference type="ChEBI" id="CHEBI:18420"/>
    </cofactor>
</comment>
<name>A0A914IHE6_GLORO</name>
<evidence type="ECO:0000256" key="3">
    <source>
        <dbReference type="ARBA" id="ARBA00022701"/>
    </source>
</evidence>
<protein>
    <submittedName>
        <fullName evidence="9">Tubulin/FtsZ 2-layer sandwich domain-containing protein</fullName>
    </submittedName>
</protein>
<evidence type="ECO:0000259" key="7">
    <source>
        <dbReference type="Pfam" id="PF03953"/>
    </source>
</evidence>
<dbReference type="PRINTS" id="PR01163">
    <property type="entry name" value="BETATUBULIN"/>
</dbReference>
<accession>A0A914IHE6</accession>
<feature type="compositionally biased region" description="Pro residues" evidence="6">
    <location>
        <begin position="349"/>
        <end position="363"/>
    </location>
</feature>
<dbReference type="Pfam" id="PF03953">
    <property type="entry name" value="Tubulin_C"/>
    <property type="match status" value="1"/>
</dbReference>
<dbReference type="InterPro" id="IPR018316">
    <property type="entry name" value="Tubulin/FtsZ_2-layer-sand-dom"/>
</dbReference>
<dbReference type="InterPro" id="IPR002453">
    <property type="entry name" value="Beta_tubulin"/>
</dbReference>
<dbReference type="GO" id="GO:0007017">
    <property type="term" value="P:microtubule-based process"/>
    <property type="evidence" value="ECO:0007669"/>
    <property type="project" value="InterPro"/>
</dbReference>
<reference evidence="9" key="1">
    <citation type="submission" date="2022-11" db="UniProtKB">
        <authorList>
            <consortium name="WormBaseParasite"/>
        </authorList>
    </citation>
    <scope>IDENTIFICATION</scope>
</reference>
<evidence type="ECO:0000256" key="4">
    <source>
        <dbReference type="ARBA" id="ARBA00022741"/>
    </source>
</evidence>